<keyword evidence="1" id="KW-0378">Hydrolase</keyword>
<dbReference type="OrthoDB" id="269822at2759"/>
<reference evidence="4 5" key="1">
    <citation type="journal article" date="2016" name="Mol. Biol. Evol.">
        <title>Comparative Genomics of Early-Diverging Mushroom-Forming Fungi Provides Insights into the Origins of Lignocellulose Decay Capabilities.</title>
        <authorList>
            <person name="Nagy L.G."/>
            <person name="Riley R."/>
            <person name="Tritt A."/>
            <person name="Adam C."/>
            <person name="Daum C."/>
            <person name="Floudas D."/>
            <person name="Sun H."/>
            <person name="Yadav J.S."/>
            <person name="Pangilinan J."/>
            <person name="Larsson K.H."/>
            <person name="Matsuura K."/>
            <person name="Barry K."/>
            <person name="Labutti K."/>
            <person name="Kuo R."/>
            <person name="Ohm R.A."/>
            <person name="Bhattacharya S.S."/>
            <person name="Shirouzu T."/>
            <person name="Yoshinaga Y."/>
            <person name="Martin F.M."/>
            <person name="Grigoriev I.V."/>
            <person name="Hibbett D.S."/>
        </authorList>
    </citation>
    <scope>NUCLEOTIDE SEQUENCE [LARGE SCALE GENOMIC DNA]</scope>
    <source>
        <strain evidence="4 5">HHB14362 ss-1</strain>
    </source>
</reference>
<comment type="catalytic activity">
    <reaction evidence="1">
        <text>a 1,2-diacyl-sn-glycero-3-phospho-(1D-myo-inositol-4,5-bisphosphate) + H2O = 1D-myo-inositol 1,4,5-trisphosphate + a 1,2-diacyl-sn-glycerol + H(+)</text>
        <dbReference type="Rhea" id="RHEA:33179"/>
        <dbReference type="ChEBI" id="CHEBI:15377"/>
        <dbReference type="ChEBI" id="CHEBI:15378"/>
        <dbReference type="ChEBI" id="CHEBI:17815"/>
        <dbReference type="ChEBI" id="CHEBI:58456"/>
        <dbReference type="ChEBI" id="CHEBI:203600"/>
        <dbReference type="EC" id="3.1.4.11"/>
    </reaction>
</comment>
<dbReference type="GO" id="GO:0048015">
    <property type="term" value="P:phosphatidylinositol-mediated signaling"/>
    <property type="evidence" value="ECO:0007669"/>
    <property type="project" value="TreeGrafter"/>
</dbReference>
<dbReference type="GO" id="GO:0004435">
    <property type="term" value="F:phosphatidylinositol-4,5-bisphosphate phospholipase C activity"/>
    <property type="evidence" value="ECO:0007669"/>
    <property type="project" value="UniProtKB-EC"/>
</dbReference>
<dbReference type="Pfam" id="PF00388">
    <property type="entry name" value="PI-PLC-X"/>
    <property type="match status" value="1"/>
</dbReference>
<dbReference type="GO" id="GO:0016042">
    <property type="term" value="P:lipid catabolic process"/>
    <property type="evidence" value="ECO:0007669"/>
    <property type="project" value="UniProtKB-KW"/>
</dbReference>
<keyword evidence="1" id="KW-0443">Lipid metabolism</keyword>
<protein>
    <recommendedName>
        <fullName evidence="1">Phosphoinositide phospholipase C</fullName>
        <ecNumber evidence="1">3.1.4.11</ecNumber>
    </recommendedName>
</protein>
<feature type="compositionally biased region" description="Low complexity" evidence="2">
    <location>
        <begin position="227"/>
        <end position="241"/>
    </location>
</feature>
<sequence length="525" mass="58556">MEFGDEIVDPLRRLAEEYGLDTPVNTEAPRTEAHDVRLSSEIVAFIEEQGESVDELLGRPVVHPPPIDNSFPLTSYYISSSHNTYLLSRQLLGRSSTASYTHVLTRGARTVEIDVWPSSRGPIVTHGYTFSTSVPFKSVCVAIGDEVKPDDWPVFVSLECHVGIDGQEELVEIMKGAWGEKLVVREVEDVPGNAVAPKDLMGRILVMVEYYPQAAPKKKNEDDDESSSSSNSSSSSPLSDSESPESKILEALHLRKKIERENKRPIISEALNKLGVYAHSMKPKKNWFLQELLHPAHILINISEPALRELFSSHSTKLISHAQKHMRRVYPRGTRIKSSNLNPIEFWRDGSQVVSLNWQTYDKGMQINEAMFVGSPGWVLKLAKLIGLGEGMGGRLKLSGRFAGLSSLPVSEGTNSQDAYIRAELITSGNELKWRSATSKCASIPETGVDLMFDNATFEWEYNSDDLTFLRVLIVKDEFGKDEELALFCARVDHLQQGWRLIRLLSMKGKDTGATLLAKFAIEAI</sequence>
<dbReference type="InterPro" id="IPR035892">
    <property type="entry name" value="C2_domain_sf"/>
</dbReference>
<dbReference type="Gene3D" id="2.60.40.150">
    <property type="entry name" value="C2 domain"/>
    <property type="match status" value="1"/>
</dbReference>
<dbReference type="Proteomes" id="UP000076761">
    <property type="component" value="Unassembled WGS sequence"/>
</dbReference>
<accession>A0A165VST0</accession>
<organism evidence="4 5">
    <name type="scientific">Neolentinus lepideus HHB14362 ss-1</name>
    <dbReference type="NCBI Taxonomy" id="1314782"/>
    <lineage>
        <taxon>Eukaryota</taxon>
        <taxon>Fungi</taxon>
        <taxon>Dikarya</taxon>
        <taxon>Basidiomycota</taxon>
        <taxon>Agaricomycotina</taxon>
        <taxon>Agaricomycetes</taxon>
        <taxon>Gloeophyllales</taxon>
        <taxon>Gloeophyllaceae</taxon>
        <taxon>Neolentinus</taxon>
    </lineage>
</organism>
<evidence type="ECO:0000259" key="3">
    <source>
        <dbReference type="PROSITE" id="PS50008"/>
    </source>
</evidence>
<dbReference type="PROSITE" id="PS50008">
    <property type="entry name" value="PIPLC_Y_DOMAIN"/>
    <property type="match status" value="1"/>
</dbReference>
<dbReference type="InterPro" id="IPR001192">
    <property type="entry name" value="PI-PLC_fam"/>
</dbReference>
<dbReference type="Pfam" id="PF00387">
    <property type="entry name" value="PI-PLC-Y"/>
    <property type="match status" value="1"/>
</dbReference>
<dbReference type="PANTHER" id="PTHR10336">
    <property type="entry name" value="PHOSPHOINOSITIDE-SPECIFIC PHOSPHOLIPASE C FAMILY PROTEIN"/>
    <property type="match status" value="1"/>
</dbReference>
<feature type="region of interest" description="Disordered" evidence="2">
    <location>
        <begin position="215"/>
        <end position="245"/>
    </location>
</feature>
<dbReference type="EC" id="3.1.4.11" evidence="1"/>
<dbReference type="PROSITE" id="PS50007">
    <property type="entry name" value="PIPLC_X_DOMAIN"/>
    <property type="match status" value="1"/>
</dbReference>
<dbReference type="SMART" id="SM00149">
    <property type="entry name" value="PLCYc"/>
    <property type="match status" value="1"/>
</dbReference>
<proteinExistence type="predicted"/>
<dbReference type="PANTHER" id="PTHR10336:SF169">
    <property type="entry name" value="PHOSPHOINOSITIDE PHOSPHOLIPASE C"/>
    <property type="match status" value="1"/>
</dbReference>
<keyword evidence="5" id="KW-1185">Reference proteome</keyword>
<keyword evidence="1" id="KW-0442">Lipid degradation</keyword>
<dbReference type="EMBL" id="KV425552">
    <property type="protein sequence ID" value="KZT30133.1"/>
    <property type="molecule type" value="Genomic_DNA"/>
</dbReference>
<evidence type="ECO:0000313" key="4">
    <source>
        <dbReference type="EMBL" id="KZT30133.1"/>
    </source>
</evidence>
<dbReference type="InterPro" id="IPR001711">
    <property type="entry name" value="PLipase_C_Pinositol-sp_Y"/>
</dbReference>
<dbReference type="SMART" id="SM00148">
    <property type="entry name" value="PLCXc"/>
    <property type="match status" value="1"/>
</dbReference>
<dbReference type="InterPro" id="IPR000909">
    <property type="entry name" value="PLipase_C_PInositol-sp_X_dom"/>
</dbReference>
<evidence type="ECO:0000313" key="5">
    <source>
        <dbReference type="Proteomes" id="UP000076761"/>
    </source>
</evidence>
<dbReference type="PRINTS" id="PR00390">
    <property type="entry name" value="PHPHLIPASEC"/>
</dbReference>
<feature type="domain" description="PI-PLC Y-box" evidence="3">
    <location>
        <begin position="271"/>
        <end position="372"/>
    </location>
</feature>
<dbReference type="InParanoid" id="A0A165VST0"/>
<dbReference type="STRING" id="1314782.A0A165VST0"/>
<dbReference type="SUPFAM" id="SSF51695">
    <property type="entry name" value="PLC-like phosphodiesterases"/>
    <property type="match status" value="1"/>
</dbReference>
<dbReference type="GO" id="GO:0051209">
    <property type="term" value="P:release of sequestered calcium ion into cytosol"/>
    <property type="evidence" value="ECO:0007669"/>
    <property type="project" value="TreeGrafter"/>
</dbReference>
<dbReference type="Gene3D" id="3.20.20.190">
    <property type="entry name" value="Phosphatidylinositol (PI) phosphodiesterase"/>
    <property type="match status" value="1"/>
</dbReference>
<name>A0A165VST0_9AGAM</name>
<gene>
    <name evidence="4" type="ORF">NEOLEDRAFT_1054734</name>
</gene>
<evidence type="ECO:0000256" key="1">
    <source>
        <dbReference type="RuleBase" id="RU361133"/>
    </source>
</evidence>
<dbReference type="AlphaFoldDB" id="A0A165VST0"/>
<evidence type="ECO:0000256" key="2">
    <source>
        <dbReference type="SAM" id="MobiDB-lite"/>
    </source>
</evidence>
<dbReference type="InterPro" id="IPR017946">
    <property type="entry name" value="PLC-like_Pdiesterase_TIM-brl"/>
</dbReference>